<evidence type="ECO:0000313" key="2">
    <source>
        <dbReference type="EMBL" id="GGG26723.1"/>
    </source>
</evidence>
<evidence type="ECO:0000313" key="3">
    <source>
        <dbReference type="Proteomes" id="UP000616608"/>
    </source>
</evidence>
<gene>
    <name evidence="2" type="ORF">GCM10007425_21650</name>
</gene>
<sequence length="273" mass="31696">MTQKEYIVKSLIHNYRSEEKSIVEQLFFKAHHNVTIGTYREQVWQELFENIVPKKFVVEQSVFIIDSEGKISSEVDLAILDVMYTPYIFKKGQLKFIPIEAVAVAIQCKSISRTKFKDLKLWTESIKALKTVPIGIARMATMISQGGSLTQKSTRPLLVYCYLGESKQDKNEKLFDISIRANQEKGQLEVSIKSTFNKLNDVYRELNFCKEADFKADEGLKNRQLEDYRVKEKETEVSLLSLNFILNQALMLLNNPMLFPHKAYVEMFNKERV</sequence>
<dbReference type="RefSeq" id="WP_229704225.1">
    <property type="nucleotide sequence ID" value="NZ_BMJT01000007.1"/>
</dbReference>
<reference evidence="2" key="1">
    <citation type="journal article" date="2014" name="Int. J. Syst. Evol. Microbiol.">
        <title>Complete genome sequence of Corynebacterium casei LMG S-19264T (=DSM 44701T), isolated from a smear-ripened cheese.</title>
        <authorList>
            <consortium name="US DOE Joint Genome Institute (JGI-PGF)"/>
            <person name="Walter F."/>
            <person name="Albersmeier A."/>
            <person name="Kalinowski J."/>
            <person name="Ruckert C."/>
        </authorList>
    </citation>
    <scope>NUCLEOTIDE SEQUENCE</scope>
    <source>
        <strain evidence="2">CGMCC 1.15760</strain>
    </source>
</reference>
<dbReference type="Proteomes" id="UP000616608">
    <property type="component" value="Unassembled WGS sequence"/>
</dbReference>
<keyword evidence="3" id="KW-1185">Reference proteome</keyword>
<dbReference type="CDD" id="cd21173">
    <property type="entry name" value="NucC-like"/>
    <property type="match status" value="1"/>
</dbReference>
<dbReference type="EMBL" id="BMJT01000007">
    <property type="protein sequence ID" value="GGG26723.1"/>
    <property type="molecule type" value="Genomic_DNA"/>
</dbReference>
<feature type="domain" description="DUF6602" evidence="1">
    <location>
        <begin position="30"/>
        <end position="114"/>
    </location>
</feature>
<dbReference type="InterPro" id="IPR046537">
    <property type="entry name" value="DUF6602"/>
</dbReference>
<name>A0A917G7H9_9BACI</name>
<proteinExistence type="predicted"/>
<organism evidence="2 3">
    <name type="scientific">Lysinibacillus alkalisoli</name>
    <dbReference type="NCBI Taxonomy" id="1911548"/>
    <lineage>
        <taxon>Bacteria</taxon>
        <taxon>Bacillati</taxon>
        <taxon>Bacillota</taxon>
        <taxon>Bacilli</taxon>
        <taxon>Bacillales</taxon>
        <taxon>Bacillaceae</taxon>
        <taxon>Lysinibacillus</taxon>
    </lineage>
</organism>
<reference evidence="2" key="2">
    <citation type="submission" date="2020-09" db="EMBL/GenBank/DDBJ databases">
        <authorList>
            <person name="Sun Q."/>
            <person name="Zhou Y."/>
        </authorList>
    </citation>
    <scope>NUCLEOTIDE SEQUENCE</scope>
    <source>
        <strain evidence="2">CGMCC 1.15760</strain>
    </source>
</reference>
<evidence type="ECO:0000259" key="1">
    <source>
        <dbReference type="Pfam" id="PF20247"/>
    </source>
</evidence>
<comment type="caution">
    <text evidence="2">The sequence shown here is derived from an EMBL/GenBank/DDBJ whole genome shotgun (WGS) entry which is preliminary data.</text>
</comment>
<dbReference type="Pfam" id="PF20247">
    <property type="entry name" value="DUF6602"/>
    <property type="match status" value="1"/>
</dbReference>
<protein>
    <recommendedName>
        <fullName evidence="1">DUF6602 domain-containing protein</fullName>
    </recommendedName>
</protein>
<accession>A0A917G7H9</accession>
<dbReference type="AlphaFoldDB" id="A0A917G7H9"/>